<dbReference type="SUPFAM" id="SSF103473">
    <property type="entry name" value="MFS general substrate transporter"/>
    <property type="match status" value="1"/>
</dbReference>
<sequence length="522" mass="54108">MKFTPSVLPSSPSAALVRPPLLSAHPHWAAWRVYAFGAVLGLVASLDIVGSILIAMAGTQVQVGLHAAARDFLWAFTAYAGAAVVANLVLVRAAAHVSWRGFTLASLAVFAAGSLACAASPSLGLLVAARALQGLGGGGLFAAARILAQYSAQPRERLSLFWGFGLANFTLVALAPWVTATLMARHGWPLLFLLQAGLAVLLLPLVWLLFPRRGAGAPSQVRTGAPVDAHGAAPATAPMGTPMGSLDWPGVAAFSLGALLLVHALEQLRHFAPAQAPLLAGWALAGLALLVAALRRFHRHPDPWLDPRRLASRRYLAGLAFYGLFYLVNGAWNYAVPALLVQGLHMPLPQAGALLSLGGAVSVVAVVVFHLSLPRVMRKRRYIALGYVGLAAAFALMAQAAHADGAAPAWALAGLLLQGAMPVLALLQVAMMTFVEMPTEDFAHAYAFKSIVREIVNALGAGLTVLQLQHGSEAALQASAPALASADAHALALRAAAGDLLGALALGCLLVAAVAVAQRSLK</sequence>
<feature type="transmembrane region" description="Helical" evidence="6">
    <location>
        <begin position="102"/>
        <end position="121"/>
    </location>
</feature>
<dbReference type="RefSeq" id="WP_322465873.1">
    <property type="nucleotide sequence ID" value="NZ_JAXOJX010000020.1"/>
</dbReference>
<keyword evidence="2" id="KW-0813">Transport</keyword>
<dbReference type="Proteomes" id="UP001293718">
    <property type="component" value="Unassembled WGS sequence"/>
</dbReference>
<feature type="transmembrane region" description="Helical" evidence="6">
    <location>
        <begin position="127"/>
        <end position="148"/>
    </location>
</feature>
<feature type="transmembrane region" description="Helical" evidence="6">
    <location>
        <begin position="500"/>
        <end position="521"/>
    </location>
</feature>
<feature type="domain" description="Major facilitator superfamily (MFS) profile" evidence="7">
    <location>
        <begin position="33"/>
        <end position="520"/>
    </location>
</feature>
<evidence type="ECO:0000256" key="5">
    <source>
        <dbReference type="ARBA" id="ARBA00023136"/>
    </source>
</evidence>
<dbReference type="Gene3D" id="1.20.1250.20">
    <property type="entry name" value="MFS general substrate transporter like domains"/>
    <property type="match status" value="2"/>
</dbReference>
<gene>
    <name evidence="8" type="ORF">SM757_13525</name>
</gene>
<dbReference type="PROSITE" id="PS50850">
    <property type="entry name" value="MFS"/>
    <property type="match status" value="1"/>
</dbReference>
<comment type="subcellular location">
    <subcellularLocation>
        <location evidence="1">Endomembrane system</location>
        <topology evidence="1">Multi-pass membrane protein</topology>
    </subcellularLocation>
</comment>
<evidence type="ECO:0000313" key="9">
    <source>
        <dbReference type="Proteomes" id="UP001293718"/>
    </source>
</evidence>
<feature type="transmembrane region" description="Helical" evidence="6">
    <location>
        <begin position="407"/>
        <end position="427"/>
    </location>
</feature>
<evidence type="ECO:0000256" key="3">
    <source>
        <dbReference type="ARBA" id="ARBA00022692"/>
    </source>
</evidence>
<comment type="caution">
    <text evidence="8">The sequence shown here is derived from an EMBL/GenBank/DDBJ whole genome shotgun (WGS) entry which is preliminary data.</text>
</comment>
<dbReference type="InterPro" id="IPR036259">
    <property type="entry name" value="MFS_trans_sf"/>
</dbReference>
<evidence type="ECO:0000256" key="4">
    <source>
        <dbReference type="ARBA" id="ARBA00022989"/>
    </source>
</evidence>
<feature type="transmembrane region" description="Helical" evidence="6">
    <location>
        <begin position="72"/>
        <end position="90"/>
    </location>
</feature>
<dbReference type="EMBL" id="JAXOJX010000020">
    <property type="protein sequence ID" value="MDZ5457594.1"/>
    <property type="molecule type" value="Genomic_DNA"/>
</dbReference>
<feature type="transmembrane region" description="Helical" evidence="6">
    <location>
        <begin position="352"/>
        <end position="371"/>
    </location>
</feature>
<dbReference type="InterPro" id="IPR020846">
    <property type="entry name" value="MFS_dom"/>
</dbReference>
<accession>A0ABU5IER0</accession>
<keyword evidence="3 6" id="KW-0812">Transmembrane</keyword>
<keyword evidence="5 6" id="KW-0472">Membrane</keyword>
<reference evidence="8 9" key="1">
    <citation type="submission" date="2023-11" db="EMBL/GenBank/DDBJ databases">
        <title>Draft genome of Azohydromonas lata strain H1 (DSM1123), a polyhydroxyalkanoate producer.</title>
        <authorList>
            <person name="Traversa D."/>
            <person name="D'Addabbo P."/>
            <person name="Pazzani C."/>
            <person name="Manzari C."/>
            <person name="Chiara M."/>
            <person name="Scrascia M."/>
        </authorList>
    </citation>
    <scope>NUCLEOTIDE SEQUENCE [LARGE SCALE GENOMIC DNA]</scope>
    <source>
        <strain evidence="8 9">H1</strain>
    </source>
</reference>
<dbReference type="PANTHER" id="PTHR23501:SF191">
    <property type="entry name" value="VACUOLAR BASIC AMINO ACID TRANSPORTER 4"/>
    <property type="match status" value="1"/>
</dbReference>
<feature type="transmembrane region" description="Helical" evidence="6">
    <location>
        <begin position="315"/>
        <end position="332"/>
    </location>
</feature>
<feature type="transmembrane region" description="Helical" evidence="6">
    <location>
        <begin position="160"/>
        <end position="178"/>
    </location>
</feature>
<evidence type="ECO:0000256" key="2">
    <source>
        <dbReference type="ARBA" id="ARBA00022448"/>
    </source>
</evidence>
<feature type="transmembrane region" description="Helical" evidence="6">
    <location>
        <begin position="190"/>
        <end position="210"/>
    </location>
</feature>
<feature type="transmembrane region" description="Helical" evidence="6">
    <location>
        <begin position="33"/>
        <end position="57"/>
    </location>
</feature>
<keyword evidence="9" id="KW-1185">Reference proteome</keyword>
<organism evidence="8 9">
    <name type="scientific">Azohydromonas lata</name>
    <dbReference type="NCBI Taxonomy" id="45677"/>
    <lineage>
        <taxon>Bacteria</taxon>
        <taxon>Pseudomonadati</taxon>
        <taxon>Pseudomonadota</taxon>
        <taxon>Betaproteobacteria</taxon>
        <taxon>Burkholderiales</taxon>
        <taxon>Sphaerotilaceae</taxon>
        <taxon>Azohydromonas</taxon>
    </lineage>
</organism>
<feature type="transmembrane region" description="Helical" evidence="6">
    <location>
        <begin position="271"/>
        <end position="294"/>
    </location>
</feature>
<evidence type="ECO:0000313" key="8">
    <source>
        <dbReference type="EMBL" id="MDZ5457594.1"/>
    </source>
</evidence>
<protein>
    <submittedName>
        <fullName evidence="8">MFS transporter</fullName>
    </submittedName>
</protein>
<proteinExistence type="predicted"/>
<dbReference type="PANTHER" id="PTHR23501">
    <property type="entry name" value="MAJOR FACILITATOR SUPERFAMILY"/>
    <property type="match status" value="1"/>
</dbReference>
<dbReference type="InterPro" id="IPR011701">
    <property type="entry name" value="MFS"/>
</dbReference>
<evidence type="ECO:0000259" key="7">
    <source>
        <dbReference type="PROSITE" id="PS50850"/>
    </source>
</evidence>
<name>A0ABU5IER0_9BURK</name>
<dbReference type="Pfam" id="PF07690">
    <property type="entry name" value="MFS_1"/>
    <property type="match status" value="1"/>
</dbReference>
<feature type="transmembrane region" description="Helical" evidence="6">
    <location>
        <begin position="383"/>
        <end position="401"/>
    </location>
</feature>
<evidence type="ECO:0000256" key="6">
    <source>
        <dbReference type="SAM" id="Phobius"/>
    </source>
</evidence>
<feature type="transmembrane region" description="Helical" evidence="6">
    <location>
        <begin position="246"/>
        <end position="265"/>
    </location>
</feature>
<keyword evidence="4 6" id="KW-1133">Transmembrane helix</keyword>
<evidence type="ECO:0000256" key="1">
    <source>
        <dbReference type="ARBA" id="ARBA00004127"/>
    </source>
</evidence>